<dbReference type="AlphaFoldDB" id="A0A934PJB2"/>
<dbReference type="InterPro" id="IPR036116">
    <property type="entry name" value="FN3_sf"/>
</dbReference>
<keyword evidence="2" id="KW-0645">Protease</keyword>
<evidence type="ECO:0000259" key="1">
    <source>
        <dbReference type="PROSITE" id="PS50853"/>
    </source>
</evidence>
<dbReference type="SUPFAM" id="SSF49452">
    <property type="entry name" value="Starch-binding domain-like"/>
    <property type="match status" value="1"/>
</dbReference>
<evidence type="ECO:0000313" key="3">
    <source>
        <dbReference type="Proteomes" id="UP000609172"/>
    </source>
</evidence>
<dbReference type="Proteomes" id="UP000609172">
    <property type="component" value="Unassembled WGS sequence"/>
</dbReference>
<keyword evidence="2" id="KW-0121">Carboxypeptidase</keyword>
<proteinExistence type="predicted"/>
<dbReference type="SUPFAM" id="SSF49265">
    <property type="entry name" value="Fibronectin type III"/>
    <property type="match status" value="1"/>
</dbReference>
<dbReference type="PANTHER" id="PTHR36842">
    <property type="entry name" value="PROTEIN TOLB HOMOLOG"/>
    <property type="match status" value="1"/>
</dbReference>
<dbReference type="GO" id="GO:0004180">
    <property type="term" value="F:carboxypeptidase activity"/>
    <property type="evidence" value="ECO:0007669"/>
    <property type="project" value="UniProtKB-KW"/>
</dbReference>
<sequence>MKHLIYAILFFSFIAVFSGCSEEKIDGSDTVFGTVTGKVVSSDTFEPLANVKIFSSPTSSTVFSDENGNFTISNIKVGEYSLQAQKDDYLTKFESVTVNEGLASEVVFEMSKNTGPNTAPTIPTAVSPLDNALNQSITTKLSWEATDANNDVLKFTVTVRNSANNDITIFSDLTEKELELTNLSYGVKYFWQVAVTDDKSTAVLSSVFTFSTMSFPNTRYLMVKKIGDNNVIYAGDDTQKTFQITSTEKNSWRPRKNNLSNKIAFIQSVGAQNHIFMMNADGTSKTQITNAVPIAGFNSNYIGFSWNQSGDKLIYPNFDKLYEINSNGSGLRKVFQTPNGKFISECDWSADGTKIVLKVNDINGYNVEIYIINTTGVITNQVISGQSGAFGGLNFSVTGQKLVYTRDVSGYENPMYRQLDARIYEYNFATLTSYQIITEKPSGTNDLDVRYSPSEAELIFVNTSNDGLSIQNVVKTTIGKTDSRTILFSGNDMPDWE</sequence>
<name>A0A934PJB2_9FLAO</name>
<dbReference type="GO" id="GO:0030246">
    <property type="term" value="F:carbohydrate binding"/>
    <property type="evidence" value="ECO:0007669"/>
    <property type="project" value="InterPro"/>
</dbReference>
<dbReference type="SUPFAM" id="SSF82171">
    <property type="entry name" value="DPP6 N-terminal domain-like"/>
    <property type="match status" value="1"/>
</dbReference>
<feature type="domain" description="Fibronectin type-III" evidence="1">
    <location>
        <begin position="119"/>
        <end position="215"/>
    </location>
</feature>
<dbReference type="InterPro" id="IPR011042">
    <property type="entry name" value="6-blade_b-propeller_TolB-like"/>
</dbReference>
<dbReference type="RefSeq" id="WP_200105083.1">
    <property type="nucleotide sequence ID" value="NZ_JAEHFV010000001.1"/>
</dbReference>
<reference evidence="2" key="1">
    <citation type="submission" date="2020-12" db="EMBL/GenBank/DDBJ databases">
        <title>Bacterial novel species Flavobacterium sp. SE-1-e isolated from soil.</title>
        <authorList>
            <person name="Jung H.-Y."/>
        </authorList>
    </citation>
    <scope>NUCLEOTIDE SEQUENCE</scope>
    <source>
        <strain evidence="2">SE-1-e</strain>
    </source>
</reference>
<gene>
    <name evidence="2" type="ORF">I5M07_04935</name>
</gene>
<dbReference type="InterPro" id="IPR013784">
    <property type="entry name" value="Carb-bd-like_fold"/>
</dbReference>
<dbReference type="InterPro" id="IPR003961">
    <property type="entry name" value="FN3_dom"/>
</dbReference>
<dbReference type="Gene3D" id="2.60.40.10">
    <property type="entry name" value="Immunoglobulins"/>
    <property type="match status" value="1"/>
</dbReference>
<dbReference type="PANTHER" id="PTHR36842:SF1">
    <property type="entry name" value="PROTEIN TOLB"/>
    <property type="match status" value="1"/>
</dbReference>
<dbReference type="Pfam" id="PF13620">
    <property type="entry name" value="CarboxypepD_reg"/>
    <property type="match status" value="1"/>
</dbReference>
<organism evidence="2 3">
    <name type="scientific">Flavobacterium agrisoli</name>
    <dbReference type="NCBI Taxonomy" id="2793066"/>
    <lineage>
        <taxon>Bacteria</taxon>
        <taxon>Pseudomonadati</taxon>
        <taxon>Bacteroidota</taxon>
        <taxon>Flavobacteriia</taxon>
        <taxon>Flavobacteriales</taxon>
        <taxon>Flavobacteriaceae</taxon>
        <taxon>Flavobacterium</taxon>
    </lineage>
</organism>
<comment type="caution">
    <text evidence="2">The sequence shown here is derived from an EMBL/GenBank/DDBJ whole genome shotgun (WGS) entry which is preliminary data.</text>
</comment>
<evidence type="ECO:0000313" key="2">
    <source>
        <dbReference type="EMBL" id="MBK0369176.1"/>
    </source>
</evidence>
<dbReference type="PROSITE" id="PS51257">
    <property type="entry name" value="PROKAR_LIPOPROTEIN"/>
    <property type="match status" value="1"/>
</dbReference>
<dbReference type="Gene3D" id="2.60.40.1120">
    <property type="entry name" value="Carboxypeptidase-like, regulatory domain"/>
    <property type="match status" value="1"/>
</dbReference>
<keyword evidence="2" id="KW-0378">Hydrolase</keyword>
<dbReference type="PROSITE" id="PS50853">
    <property type="entry name" value="FN3"/>
    <property type="match status" value="1"/>
</dbReference>
<protein>
    <submittedName>
        <fullName evidence="2">Carboxypeptidase regulatory-like domain-containing protein</fullName>
    </submittedName>
</protein>
<dbReference type="EMBL" id="JAEHFV010000001">
    <property type="protein sequence ID" value="MBK0369176.1"/>
    <property type="molecule type" value="Genomic_DNA"/>
</dbReference>
<dbReference type="Gene3D" id="2.120.10.30">
    <property type="entry name" value="TolB, C-terminal domain"/>
    <property type="match status" value="1"/>
</dbReference>
<keyword evidence="3" id="KW-1185">Reference proteome</keyword>
<dbReference type="InterPro" id="IPR013783">
    <property type="entry name" value="Ig-like_fold"/>
</dbReference>
<accession>A0A934PJB2</accession>